<dbReference type="SUPFAM" id="SSF48576">
    <property type="entry name" value="Terpenoid synthases"/>
    <property type="match status" value="1"/>
</dbReference>
<name>A0A8J7RZR5_9PROT</name>
<dbReference type="Pfam" id="PF00494">
    <property type="entry name" value="SQS_PSY"/>
    <property type="match status" value="1"/>
</dbReference>
<proteinExistence type="predicted"/>
<dbReference type="InterPro" id="IPR008949">
    <property type="entry name" value="Isoprenoid_synthase_dom_sf"/>
</dbReference>
<evidence type="ECO:0000313" key="2">
    <source>
        <dbReference type="Proteomes" id="UP000672602"/>
    </source>
</evidence>
<dbReference type="PANTHER" id="PTHR31480">
    <property type="entry name" value="BIFUNCTIONAL LYCOPENE CYCLASE/PHYTOENE SYNTHASE"/>
    <property type="match status" value="1"/>
</dbReference>
<dbReference type="RefSeq" id="WP_210680599.1">
    <property type="nucleotide sequence ID" value="NZ_JAGMWN010000001.1"/>
</dbReference>
<reference evidence="1" key="1">
    <citation type="submission" date="2021-04" db="EMBL/GenBank/DDBJ databases">
        <authorList>
            <person name="Zhang D.-C."/>
        </authorList>
    </citation>
    <scope>NUCLEOTIDE SEQUENCE</scope>
    <source>
        <strain evidence="1">CGMCC 1.15697</strain>
    </source>
</reference>
<organism evidence="1 2">
    <name type="scientific">Marivibrio halodurans</name>
    <dbReference type="NCBI Taxonomy" id="2039722"/>
    <lineage>
        <taxon>Bacteria</taxon>
        <taxon>Pseudomonadati</taxon>
        <taxon>Pseudomonadota</taxon>
        <taxon>Alphaproteobacteria</taxon>
        <taxon>Rhodospirillales</taxon>
        <taxon>Rhodospirillaceae</taxon>
        <taxon>Marivibrio</taxon>
    </lineage>
</organism>
<comment type="caution">
    <text evidence="1">The sequence shown here is derived from an EMBL/GenBank/DDBJ whole genome shotgun (WGS) entry which is preliminary data.</text>
</comment>
<dbReference type="GO" id="GO:0016765">
    <property type="term" value="F:transferase activity, transferring alkyl or aryl (other than methyl) groups"/>
    <property type="evidence" value="ECO:0007669"/>
    <property type="project" value="UniProtKB-ARBA"/>
</dbReference>
<protein>
    <submittedName>
        <fullName evidence="1">Squalene/phytoene synthase family protein</fullName>
    </submittedName>
</protein>
<evidence type="ECO:0000313" key="1">
    <source>
        <dbReference type="EMBL" id="MBP5856048.1"/>
    </source>
</evidence>
<gene>
    <name evidence="1" type="ORF">KAJ83_03445</name>
</gene>
<dbReference type="Gene3D" id="1.10.600.10">
    <property type="entry name" value="Farnesyl Diphosphate Synthase"/>
    <property type="match status" value="1"/>
</dbReference>
<dbReference type="InterPro" id="IPR002060">
    <property type="entry name" value="Squ/phyt_synthse"/>
</dbReference>
<dbReference type="EMBL" id="JAGMWN010000001">
    <property type="protein sequence ID" value="MBP5856048.1"/>
    <property type="molecule type" value="Genomic_DNA"/>
</dbReference>
<sequence>MSEDIVDPEAERAGDGPCARLVRRQDADRYMMAIAAPAVHRPALFALYAFNAEVAKTREVVSEAMLGEIRLQWWREALDGIEDGNPRRHEVVLPLAGAIDAMRPDRALFDALIDARARDLDEGTIETLEDFEDYARATNGGLIRLAQQMMGVPETAASRAAADALGIAHALVGQVRALPFHLAGKHMMLPRAVLEEAGATEDILFAAKPHEAIARAVAPLLERAEGHLREARALRRSVPGEATPAFLAAPIAAAHLKQLRRAGGDPFDGRLANPPVSRALRVAWAARTGRW</sequence>
<dbReference type="AlphaFoldDB" id="A0A8J7RZR5"/>
<dbReference type="Proteomes" id="UP000672602">
    <property type="component" value="Unassembled WGS sequence"/>
</dbReference>
<accession>A0A8J7RZR5</accession>
<keyword evidence="2" id="KW-1185">Reference proteome</keyword>